<organism evidence="3">
    <name type="scientific">Telmatobacter sp. DSM 110680</name>
    <dbReference type="NCBI Taxonomy" id="3036704"/>
    <lineage>
        <taxon>Bacteria</taxon>
        <taxon>Pseudomonadati</taxon>
        <taxon>Acidobacteriota</taxon>
        <taxon>Terriglobia</taxon>
        <taxon>Terriglobales</taxon>
        <taxon>Acidobacteriaceae</taxon>
        <taxon>Telmatobacter</taxon>
    </lineage>
</organism>
<gene>
    <name evidence="3" type="ORF">P8935_10145</name>
</gene>
<evidence type="ECO:0000313" key="3">
    <source>
        <dbReference type="EMBL" id="XBH19658.1"/>
    </source>
</evidence>
<reference evidence="3" key="1">
    <citation type="submission" date="2023-03" db="EMBL/GenBank/DDBJ databases">
        <title>Edaphobacter sp.</title>
        <authorList>
            <person name="Huber K.J."/>
            <person name="Papendorf J."/>
            <person name="Pilke C."/>
            <person name="Bunk B."/>
            <person name="Sproeer C."/>
            <person name="Pester M."/>
        </authorList>
    </citation>
    <scope>NUCLEOTIDE SEQUENCE</scope>
    <source>
        <strain evidence="3">DSM 110680</strain>
    </source>
</reference>
<proteinExistence type="predicted"/>
<keyword evidence="2" id="KW-1133">Transmembrane helix</keyword>
<accession>A0AAU7DPF6</accession>
<keyword evidence="2" id="KW-0472">Membrane</keyword>
<dbReference type="AlphaFoldDB" id="A0AAU7DPF6"/>
<feature type="region of interest" description="Disordered" evidence="1">
    <location>
        <begin position="213"/>
        <end position="236"/>
    </location>
</feature>
<evidence type="ECO:0000256" key="2">
    <source>
        <dbReference type="SAM" id="Phobius"/>
    </source>
</evidence>
<feature type="transmembrane region" description="Helical" evidence="2">
    <location>
        <begin position="6"/>
        <end position="26"/>
    </location>
</feature>
<keyword evidence="2" id="KW-0812">Transmembrane</keyword>
<evidence type="ECO:0000256" key="1">
    <source>
        <dbReference type="SAM" id="MobiDB-lite"/>
    </source>
</evidence>
<name>A0AAU7DPF6_9BACT</name>
<protein>
    <submittedName>
        <fullName evidence="3">Uncharacterized protein</fullName>
    </submittedName>
</protein>
<dbReference type="RefSeq" id="WP_348264877.1">
    <property type="nucleotide sequence ID" value="NZ_CP121196.1"/>
</dbReference>
<sequence>MGHTAILIGAAALGIALICLFAGYLWGRSNVRSQIEDALDKVRVSADAREFALREQLDEKMLEVVNLRARADEVPLLREQLAQLQASHLQNSHGTHSRFELPESPLEITPEHSQTIESVAAVVEDPIQSFFHPNKQKSQPLSAIHDTPVETKRPLAARFPASFSSTFSVPAASPEVMKAKPDEPPKPVAIQPAKPASVQPAKLAAVQTAKPAAVQPAKLQPPLRATTPAVKPVPAVNNDDWDEFAKSLEALKNLQK</sequence>
<dbReference type="EMBL" id="CP121196">
    <property type="protein sequence ID" value="XBH19658.1"/>
    <property type="molecule type" value="Genomic_DNA"/>
</dbReference>